<proteinExistence type="inferred from homology"/>
<comment type="similarity">
    <text evidence="1">Belongs to the nitroreductase family.</text>
</comment>
<name>A0ABY9WIA8_9BACI</name>
<dbReference type="Pfam" id="PF00881">
    <property type="entry name" value="Nitroreductase"/>
    <property type="match status" value="1"/>
</dbReference>
<evidence type="ECO:0000256" key="1">
    <source>
        <dbReference type="ARBA" id="ARBA00007118"/>
    </source>
</evidence>
<dbReference type="Proteomes" id="UP001303701">
    <property type="component" value="Chromosome"/>
</dbReference>
<keyword evidence="5" id="KW-1185">Reference proteome</keyword>
<dbReference type="PANTHER" id="PTHR43673:SF10">
    <property type="entry name" value="NADH DEHYDROGENASE_NAD(P)H NITROREDUCTASE XCC3605-RELATED"/>
    <property type="match status" value="1"/>
</dbReference>
<accession>A0ABY9WIA8</accession>
<feature type="domain" description="Nitroreductase" evidence="3">
    <location>
        <begin position="10"/>
        <end position="162"/>
    </location>
</feature>
<evidence type="ECO:0000313" key="5">
    <source>
        <dbReference type="Proteomes" id="UP001303701"/>
    </source>
</evidence>
<dbReference type="PANTHER" id="PTHR43673">
    <property type="entry name" value="NAD(P)H NITROREDUCTASE YDGI-RELATED"/>
    <property type="match status" value="1"/>
</dbReference>
<evidence type="ECO:0000313" key="4">
    <source>
        <dbReference type="EMBL" id="WNF34957.1"/>
    </source>
</evidence>
<dbReference type="Gene3D" id="3.40.109.10">
    <property type="entry name" value="NADH Oxidase"/>
    <property type="match status" value="1"/>
</dbReference>
<gene>
    <name evidence="4" type="ORF">RI196_15455</name>
</gene>
<dbReference type="RefSeq" id="WP_261308716.1">
    <property type="nucleotide sequence ID" value="NZ_CP134501.1"/>
</dbReference>
<organism evidence="4 5">
    <name type="scientific">Aeribacillus composti</name>
    <dbReference type="NCBI Taxonomy" id="1868734"/>
    <lineage>
        <taxon>Bacteria</taxon>
        <taxon>Bacillati</taxon>
        <taxon>Bacillota</taxon>
        <taxon>Bacilli</taxon>
        <taxon>Bacillales</taxon>
        <taxon>Bacillaceae</taxon>
        <taxon>Aeribacillus</taxon>
    </lineage>
</organism>
<dbReference type="SUPFAM" id="SSF55469">
    <property type="entry name" value="FMN-dependent nitroreductase-like"/>
    <property type="match status" value="1"/>
</dbReference>
<keyword evidence="2" id="KW-0560">Oxidoreductase</keyword>
<reference evidence="4 5" key="1">
    <citation type="submission" date="2023-09" db="EMBL/GenBank/DDBJ databases">
        <title>Different Types of Thermotolerant Ring-Cleaving Dioxygenases derived from Aeribacillus composti HB-1 applied for multiple aromatic hydrocarbons removal.</title>
        <authorList>
            <person name="Cao L."/>
            <person name="Li M."/>
            <person name="Ma T."/>
        </authorList>
    </citation>
    <scope>NUCLEOTIDE SEQUENCE [LARGE SCALE GENOMIC DNA]</scope>
    <source>
        <strain evidence="4 5">HB-1</strain>
    </source>
</reference>
<dbReference type="InterPro" id="IPR029479">
    <property type="entry name" value="Nitroreductase"/>
</dbReference>
<dbReference type="GeneID" id="301127390"/>
<dbReference type="InterPro" id="IPR000415">
    <property type="entry name" value="Nitroreductase-like"/>
</dbReference>
<sequence length="190" mass="21546">MNQLKRIQAIYKRVSCRAFQDKQVPQHILKEIITAGTRAPASGNMQPWEFLIIDDLDMKDKLCSCTFSGFYSKGAKNQSWVKKAPIIIVPCVNYKRTVARYGDLAYKWAVIDTASAVQNMLLAATELGIGSCWVGGIIEDKVRKLLQLPSYVEPLGLIPMGYPAEKTEQKHKIDPKWLTHHNIYNAPYFD</sequence>
<dbReference type="EMBL" id="CP134501">
    <property type="protein sequence ID" value="WNF34957.1"/>
    <property type="molecule type" value="Genomic_DNA"/>
</dbReference>
<protein>
    <submittedName>
        <fullName evidence="4">Nitroreductase family protein</fullName>
    </submittedName>
</protein>
<evidence type="ECO:0000256" key="2">
    <source>
        <dbReference type="ARBA" id="ARBA00023002"/>
    </source>
</evidence>
<evidence type="ECO:0000259" key="3">
    <source>
        <dbReference type="Pfam" id="PF00881"/>
    </source>
</evidence>